<feature type="region of interest" description="Disordered" evidence="1">
    <location>
        <begin position="500"/>
        <end position="524"/>
    </location>
</feature>
<dbReference type="Gene3D" id="2.30.29.30">
    <property type="entry name" value="Pleckstrin-homology domain (PH domain)/Phosphotyrosine-binding domain (PTB)"/>
    <property type="match status" value="1"/>
</dbReference>
<dbReference type="EMBL" id="JAWDJX010000028">
    <property type="protein sequence ID" value="KAK3051077.1"/>
    <property type="molecule type" value="Genomic_DNA"/>
</dbReference>
<feature type="compositionally biased region" description="Polar residues" evidence="1">
    <location>
        <begin position="767"/>
        <end position="800"/>
    </location>
</feature>
<sequence>MADLGTSPPPQKVSRYRSQRRPQQALEQVHDPLPVQHDELPSDDNFTRSKSRYRRGLATRPATARDQDYVDVVPSPASKQATPAQPGMQTTNARPQSQRQVGGLKTYHERKFSPPTQAGATDARRVNGEELDWEEEDSRRRQLRERYSGQRNQDGELRTRQKSSGFSGELFPAPQPEAVRPAAKPVVLDGPPTSDQIRATKSTSALPKLGEEDEETAGCFGMFKRKRGEVAPRNEKRSLSHPKAGNEPSTTKPGGGGIVPGIDAPMSAVNAGDRSVLVECGKSKTIFSVTPTTTPIDIIKTAAVCMAERIDVKSAVMLESFTTVGIQRPLRRYEHIRDVMNSWDSDRQNTLILVDPGTGSSEAELSVAGAPKHKPEESSWFMSFSQKVGKWDKRHITLHPDGQITAQKDPDKPKDAISVCHLSDFDIYTPTQEKVRRKIKPPKKLCFAIKSQQKTSMFESTHDFVHFFCTNDRKTADDFHATIQGWRSWYLVHVMGEGRKPKSADNAAMEKETGVGKTHRTGKSLESAYHLGSFRPLMDMDHSDKRPATGRSIEAPPPMSAGFTKSSSQFDTTVSPERRTSRARKQNPPGAMTNKSQLAEDEPLANLGRRPSLDRRRPSLDQTKASPEEFLSSGLLGRKYSQRRQENEREEKKASAFTNGPSLLNNGYDTKEEDTGRRSLDLGLKLTHSRGQQAQRTNSGGDIQRSNSRAKAMPTPLVDLTPQYREPPQHSRKGRGYNADGSAALIENATSPEDPLGIPPSTDWRSRNTSSTSPHNRSNSLSRNAPTSKSTRRPATSGTAFTGEGLLAGSQGQAGWGTGTKGRGVLDGSHAKGPMVDLTQRNQFVNGSLLNKIEKTDIPVPVIDRSKKDD</sequence>
<feature type="compositionally biased region" description="Basic and acidic residues" evidence="1">
    <location>
        <begin position="137"/>
        <end position="159"/>
    </location>
</feature>
<feature type="compositionally biased region" description="Polar residues" evidence="1">
    <location>
        <begin position="563"/>
        <end position="575"/>
    </location>
</feature>
<dbReference type="SUPFAM" id="SSF50729">
    <property type="entry name" value="PH domain-like"/>
    <property type="match status" value="1"/>
</dbReference>
<feature type="compositionally biased region" description="Basic and acidic residues" evidence="1">
    <location>
        <begin position="228"/>
        <end position="238"/>
    </location>
</feature>
<reference evidence="2" key="1">
    <citation type="submission" date="2023-04" db="EMBL/GenBank/DDBJ databases">
        <title>Black Yeasts Isolated from many extreme environments.</title>
        <authorList>
            <person name="Coleine C."/>
            <person name="Stajich J.E."/>
            <person name="Selbmann L."/>
        </authorList>
    </citation>
    <scope>NUCLEOTIDE SEQUENCE</scope>
    <source>
        <strain evidence="2">CCFEE 5312</strain>
    </source>
</reference>
<dbReference type="Proteomes" id="UP001271007">
    <property type="component" value="Unassembled WGS sequence"/>
</dbReference>
<feature type="region of interest" description="Disordered" evidence="1">
    <location>
        <begin position="226"/>
        <end position="259"/>
    </location>
</feature>
<feature type="region of interest" description="Disordered" evidence="1">
    <location>
        <begin position="1"/>
        <end position="175"/>
    </location>
</feature>
<dbReference type="InterPro" id="IPR011993">
    <property type="entry name" value="PH-like_dom_sf"/>
</dbReference>
<feature type="region of interest" description="Disordered" evidence="1">
    <location>
        <begin position="536"/>
        <end position="821"/>
    </location>
</feature>
<feature type="compositionally biased region" description="Basic and acidic residues" evidence="1">
    <location>
        <begin position="669"/>
        <end position="680"/>
    </location>
</feature>
<dbReference type="InterPro" id="IPR029071">
    <property type="entry name" value="Ubiquitin-like_domsf"/>
</dbReference>
<feature type="compositionally biased region" description="Basic and acidic residues" evidence="1">
    <location>
        <begin position="538"/>
        <end position="547"/>
    </location>
</feature>
<dbReference type="SUPFAM" id="SSF54236">
    <property type="entry name" value="Ubiquitin-like"/>
    <property type="match status" value="1"/>
</dbReference>
<keyword evidence="3" id="KW-1185">Reference proteome</keyword>
<gene>
    <name evidence="2" type="ORF">LTR09_007827</name>
</gene>
<dbReference type="PANTHER" id="PTHR38700">
    <property type="entry name" value="YALI0E22418P"/>
    <property type="match status" value="1"/>
</dbReference>
<feature type="compositionally biased region" description="Polar residues" evidence="1">
    <location>
        <begin position="656"/>
        <end position="668"/>
    </location>
</feature>
<evidence type="ECO:0000313" key="3">
    <source>
        <dbReference type="Proteomes" id="UP001271007"/>
    </source>
</evidence>
<evidence type="ECO:0000256" key="1">
    <source>
        <dbReference type="SAM" id="MobiDB-lite"/>
    </source>
</evidence>
<evidence type="ECO:0008006" key="4">
    <source>
        <dbReference type="Google" id="ProtNLM"/>
    </source>
</evidence>
<comment type="caution">
    <text evidence="2">The sequence shown here is derived from an EMBL/GenBank/DDBJ whole genome shotgun (WGS) entry which is preliminary data.</text>
</comment>
<feature type="compositionally biased region" description="Gly residues" evidence="1">
    <location>
        <begin position="812"/>
        <end position="821"/>
    </location>
</feature>
<dbReference type="AlphaFoldDB" id="A0AAJ0GCT3"/>
<feature type="compositionally biased region" description="Basic and acidic residues" evidence="1">
    <location>
        <begin position="643"/>
        <end position="654"/>
    </location>
</feature>
<proteinExistence type="predicted"/>
<feature type="compositionally biased region" description="Basic and acidic residues" evidence="1">
    <location>
        <begin position="500"/>
        <end position="514"/>
    </location>
</feature>
<dbReference type="PANTHER" id="PTHR38700:SF1">
    <property type="entry name" value="PH DOMAIN-CONTAINING PROTEIN"/>
    <property type="match status" value="1"/>
</dbReference>
<accession>A0AAJ0GCT3</accession>
<evidence type="ECO:0000313" key="2">
    <source>
        <dbReference type="EMBL" id="KAK3051077.1"/>
    </source>
</evidence>
<name>A0AAJ0GCT3_9PEZI</name>
<feature type="compositionally biased region" description="Polar residues" evidence="1">
    <location>
        <begin position="77"/>
        <end position="100"/>
    </location>
</feature>
<feature type="compositionally biased region" description="Polar residues" evidence="1">
    <location>
        <begin position="689"/>
        <end position="709"/>
    </location>
</feature>
<organism evidence="2 3">
    <name type="scientific">Extremus antarcticus</name>
    <dbReference type="NCBI Taxonomy" id="702011"/>
    <lineage>
        <taxon>Eukaryota</taxon>
        <taxon>Fungi</taxon>
        <taxon>Dikarya</taxon>
        <taxon>Ascomycota</taxon>
        <taxon>Pezizomycotina</taxon>
        <taxon>Dothideomycetes</taxon>
        <taxon>Dothideomycetidae</taxon>
        <taxon>Mycosphaerellales</taxon>
        <taxon>Extremaceae</taxon>
        <taxon>Extremus</taxon>
    </lineage>
</organism>
<protein>
    <recommendedName>
        <fullName evidence="4">PH domain-containing protein</fullName>
    </recommendedName>
</protein>